<evidence type="ECO:0000256" key="1">
    <source>
        <dbReference type="SAM" id="MobiDB-lite"/>
    </source>
</evidence>
<sequence length="290" mass="32423">MTTYVKEHTFEHDWGTVTSAHWRKYPNSLQPHVVQVDTVNREIDPDNMRFRTRRLLSLKYRIPSWVQMLFGFKLEGLAVEEADCDLLNGTLVLRSHNHTFRSLFRCDETCTYRVHPDNPQWTLYRQEACYHVMGFGKTLGKRLEKMAIQSAGEKSDRGIEVVSALAQQIQEHDPLPPFTIPTRRPPDNTQTDATADNGNSPSRLPSSLSASPVPSQFPFFPSLCLASFASSLNSLLGRRHHSQSGEDRGAALSAWWGTGVAVAAAAGGLRARLLSTGNAVGRSMSYALFY</sequence>
<gene>
    <name evidence="3" type="ORF">Vbra_12064</name>
</gene>
<evidence type="ECO:0000313" key="4">
    <source>
        <dbReference type="Proteomes" id="UP000041254"/>
    </source>
</evidence>
<feature type="region of interest" description="Disordered" evidence="1">
    <location>
        <begin position="173"/>
        <end position="209"/>
    </location>
</feature>
<dbReference type="STRING" id="1169540.A0A0G4EJS1"/>
<dbReference type="OrthoDB" id="407630at2759"/>
<reference evidence="3 4" key="1">
    <citation type="submission" date="2014-11" db="EMBL/GenBank/DDBJ databases">
        <authorList>
            <person name="Zhu J."/>
            <person name="Qi W."/>
            <person name="Song R."/>
        </authorList>
    </citation>
    <scope>NUCLEOTIDE SEQUENCE [LARGE SCALE GENOMIC DNA]</scope>
</reference>
<name>A0A0G4EJS1_VITBC</name>
<dbReference type="GO" id="GO:0005758">
    <property type="term" value="C:mitochondrial intermembrane space"/>
    <property type="evidence" value="ECO:0007669"/>
    <property type="project" value="InterPro"/>
</dbReference>
<dbReference type="PhylomeDB" id="A0A0G4EJS1"/>
<evidence type="ECO:0000313" key="3">
    <source>
        <dbReference type="EMBL" id="CEL96759.1"/>
    </source>
</evidence>
<dbReference type="InParanoid" id="A0A0G4EJS1"/>
<evidence type="ECO:0000259" key="2">
    <source>
        <dbReference type="PROSITE" id="PS50904"/>
    </source>
</evidence>
<accession>A0A0G4EJS1</accession>
<keyword evidence="4" id="KW-1185">Reference proteome</keyword>
<feature type="compositionally biased region" description="Polar residues" evidence="1">
    <location>
        <begin position="187"/>
        <end position="199"/>
    </location>
</feature>
<dbReference type="PROSITE" id="PS50904">
    <property type="entry name" value="PRELI_MSF1"/>
    <property type="match status" value="1"/>
</dbReference>
<dbReference type="InterPro" id="IPR006797">
    <property type="entry name" value="PRELI/MSF1_dom"/>
</dbReference>
<protein>
    <recommendedName>
        <fullName evidence="2">PRELI/MSF1 domain-containing protein</fullName>
    </recommendedName>
</protein>
<dbReference type="VEuPathDB" id="CryptoDB:Vbra_12064"/>
<dbReference type="OMA" id="PENPNWC"/>
<dbReference type="EMBL" id="CDMY01000244">
    <property type="protein sequence ID" value="CEL96759.1"/>
    <property type="molecule type" value="Genomic_DNA"/>
</dbReference>
<dbReference type="Proteomes" id="UP000041254">
    <property type="component" value="Unassembled WGS sequence"/>
</dbReference>
<dbReference type="Pfam" id="PF04707">
    <property type="entry name" value="PRELI"/>
    <property type="match status" value="1"/>
</dbReference>
<dbReference type="PANTHER" id="PTHR11158">
    <property type="entry name" value="MSF1/PX19 RELATED"/>
    <property type="match status" value="1"/>
</dbReference>
<feature type="compositionally biased region" description="Low complexity" evidence="1">
    <location>
        <begin position="200"/>
        <end position="209"/>
    </location>
</feature>
<dbReference type="AlphaFoldDB" id="A0A0G4EJS1"/>
<dbReference type="FunCoup" id="A0A0G4EJS1">
    <property type="interactions" value="309"/>
</dbReference>
<organism evidence="3 4">
    <name type="scientific">Vitrella brassicaformis (strain CCMP3155)</name>
    <dbReference type="NCBI Taxonomy" id="1169540"/>
    <lineage>
        <taxon>Eukaryota</taxon>
        <taxon>Sar</taxon>
        <taxon>Alveolata</taxon>
        <taxon>Colpodellida</taxon>
        <taxon>Vitrellaceae</taxon>
        <taxon>Vitrella</taxon>
    </lineage>
</organism>
<dbReference type="InterPro" id="IPR037365">
    <property type="entry name" value="Slowmo/Ups"/>
</dbReference>
<feature type="domain" description="PRELI/MSF1" evidence="2">
    <location>
        <begin position="1"/>
        <end position="174"/>
    </location>
</feature>
<proteinExistence type="predicted"/>